<evidence type="ECO:0000256" key="4">
    <source>
        <dbReference type="ARBA" id="ARBA00022857"/>
    </source>
</evidence>
<sequence>MPATPASHVAIIGAGISGVVTAAHLKKAGVDVTVFERTGKPGGVWAYDERQPLEPDYPSVAASVASDIPKARWRASQQIRDDSQMSDLGTAPPGKTIVDENPRPCYRDLTTNVHRDMMQTTLLPFPEGTGDYSNHSVMAAYISEIIKVAGVEESIRYRTLVENATKQDSKWKVTARDLTRQENGGETFVRTTPSRRQKFNVAEIVQEFDAVVVANGHYHAPRVPDIPGLVEWKTRYPTRVQHSKSYRVPEAFEGKNVLLIGSGTSSTDIAKEISPYAKSIWQTSRGGDFDFPATVLPANAKRIGDVASFDLPAADADVLSGSDTGSDTGSSSGSDASERSGAIPGTITLKSGHKLCDIDHVIVATGYHVTLPFLRSHHRDDLRPEEADDKVIVTDGSQYHNLHKDIWYIADPSLVFIGVPYFTATYSLFEFQAKFVAAVLSGGATLPSEEEMRKEYQARVQAKGYGKKFNSLKFVEIEYVNEILGWINKQLVERGRQPIAPHTPAFVAAKEGVYERVKSLLGGGRGSQPAPQVPDEWFPAC</sequence>
<reference evidence="7 8" key="1">
    <citation type="journal article" date="2023" name="Plant Dis.">
        <title>First Report of Diplodia intermedia Causing Canker and Dieback Diseases on Apple Trees in Canada.</title>
        <authorList>
            <person name="Ellouze W."/>
            <person name="Ilyukhin E."/>
            <person name="Sulman M."/>
            <person name="Ali S."/>
        </authorList>
    </citation>
    <scope>NUCLEOTIDE SEQUENCE [LARGE SCALE GENOMIC DNA]</scope>
    <source>
        <strain evidence="7 8">M45-28</strain>
    </source>
</reference>
<dbReference type="InterPro" id="IPR050346">
    <property type="entry name" value="FMO-like"/>
</dbReference>
<evidence type="ECO:0000313" key="7">
    <source>
        <dbReference type="EMBL" id="KAL1645746.1"/>
    </source>
</evidence>
<dbReference type="PANTHER" id="PTHR23023">
    <property type="entry name" value="DIMETHYLANILINE MONOOXYGENASE"/>
    <property type="match status" value="1"/>
</dbReference>
<dbReference type="Proteomes" id="UP001521184">
    <property type="component" value="Unassembled WGS sequence"/>
</dbReference>
<keyword evidence="5" id="KW-0560">Oxidoreductase</keyword>
<dbReference type="InterPro" id="IPR020946">
    <property type="entry name" value="Flavin_mOase-like"/>
</dbReference>
<dbReference type="InterPro" id="IPR000960">
    <property type="entry name" value="Flavin_mOase"/>
</dbReference>
<dbReference type="Pfam" id="PF13450">
    <property type="entry name" value="NAD_binding_8"/>
    <property type="match status" value="1"/>
</dbReference>
<evidence type="ECO:0000256" key="6">
    <source>
        <dbReference type="SAM" id="MobiDB-lite"/>
    </source>
</evidence>
<dbReference type="EMBL" id="JAKEKT020000018">
    <property type="protein sequence ID" value="KAL1645746.1"/>
    <property type="molecule type" value="Genomic_DNA"/>
</dbReference>
<feature type="compositionally biased region" description="Low complexity" evidence="6">
    <location>
        <begin position="320"/>
        <end position="335"/>
    </location>
</feature>
<dbReference type="Gene3D" id="3.50.50.60">
    <property type="entry name" value="FAD/NAD(P)-binding domain"/>
    <property type="match status" value="2"/>
</dbReference>
<dbReference type="PRINTS" id="PR00370">
    <property type="entry name" value="FMOXYGENASE"/>
</dbReference>
<keyword evidence="8" id="KW-1185">Reference proteome</keyword>
<comment type="caution">
    <text evidence="7">The sequence shown here is derived from an EMBL/GenBank/DDBJ whole genome shotgun (WGS) entry which is preliminary data.</text>
</comment>
<dbReference type="SUPFAM" id="SSF51905">
    <property type="entry name" value="FAD/NAD(P)-binding domain"/>
    <property type="match status" value="2"/>
</dbReference>
<evidence type="ECO:0000256" key="2">
    <source>
        <dbReference type="ARBA" id="ARBA00022630"/>
    </source>
</evidence>
<evidence type="ECO:0008006" key="9">
    <source>
        <dbReference type="Google" id="ProtNLM"/>
    </source>
</evidence>
<evidence type="ECO:0000256" key="3">
    <source>
        <dbReference type="ARBA" id="ARBA00022827"/>
    </source>
</evidence>
<gene>
    <name evidence="7" type="ORF">SLS58_003630</name>
</gene>
<evidence type="ECO:0000256" key="1">
    <source>
        <dbReference type="ARBA" id="ARBA00009183"/>
    </source>
</evidence>
<organism evidence="7 8">
    <name type="scientific">Diplodia intermedia</name>
    <dbReference type="NCBI Taxonomy" id="856260"/>
    <lineage>
        <taxon>Eukaryota</taxon>
        <taxon>Fungi</taxon>
        <taxon>Dikarya</taxon>
        <taxon>Ascomycota</taxon>
        <taxon>Pezizomycotina</taxon>
        <taxon>Dothideomycetes</taxon>
        <taxon>Dothideomycetes incertae sedis</taxon>
        <taxon>Botryosphaeriales</taxon>
        <taxon>Botryosphaeriaceae</taxon>
        <taxon>Diplodia</taxon>
    </lineage>
</organism>
<keyword evidence="3" id="KW-0274">FAD</keyword>
<evidence type="ECO:0000313" key="8">
    <source>
        <dbReference type="Proteomes" id="UP001521184"/>
    </source>
</evidence>
<proteinExistence type="inferred from homology"/>
<dbReference type="InterPro" id="IPR036188">
    <property type="entry name" value="FAD/NAD-bd_sf"/>
</dbReference>
<feature type="region of interest" description="Disordered" evidence="6">
    <location>
        <begin position="320"/>
        <end position="343"/>
    </location>
</feature>
<name>A0ABR3TVU6_9PEZI</name>
<comment type="similarity">
    <text evidence="1">Belongs to the FMO family.</text>
</comment>
<keyword evidence="4" id="KW-0521">NADP</keyword>
<protein>
    <recommendedName>
        <fullName evidence="9">Dimethylaniline monooxygenase</fullName>
    </recommendedName>
</protein>
<keyword evidence="2" id="KW-0285">Flavoprotein</keyword>
<accession>A0ABR3TVU6</accession>
<feature type="region of interest" description="Disordered" evidence="6">
    <location>
        <begin position="77"/>
        <end position="96"/>
    </location>
</feature>
<dbReference type="Pfam" id="PF00743">
    <property type="entry name" value="FMO-like"/>
    <property type="match status" value="2"/>
</dbReference>
<evidence type="ECO:0000256" key="5">
    <source>
        <dbReference type="ARBA" id="ARBA00023002"/>
    </source>
</evidence>
<dbReference type="PIRSF" id="PIRSF000332">
    <property type="entry name" value="FMO"/>
    <property type="match status" value="1"/>
</dbReference>